<evidence type="ECO:0000259" key="4">
    <source>
        <dbReference type="PROSITE" id="PS50995"/>
    </source>
</evidence>
<dbReference type="Gene3D" id="1.10.10.10">
    <property type="entry name" value="Winged helix-like DNA-binding domain superfamily/Winged helix DNA-binding domain"/>
    <property type="match status" value="1"/>
</dbReference>
<dbReference type="InterPro" id="IPR023187">
    <property type="entry name" value="Tscrpt_reg_MarR-type_CS"/>
</dbReference>
<evidence type="ECO:0000313" key="5">
    <source>
        <dbReference type="EMBL" id="TPE53904.1"/>
    </source>
</evidence>
<dbReference type="Proteomes" id="UP000319255">
    <property type="component" value="Unassembled WGS sequence"/>
</dbReference>
<keyword evidence="2" id="KW-0238">DNA-binding</keyword>
<sequence length="155" mass="17039">MPESIDPNNASFLVADLARLMRLEFERRIAEEPISVTPAEARVLAHVARGGTTRQCVLAERLGIGPMSMTGFLDRLEAAGLVARVPDSRDRRAKLVSLTEAARPVLATIARTGEAARARARGDIPEEDWRRFQEVARRVIANLRGEEPAERDTGA</sequence>
<accession>A0A501WZL2</accession>
<dbReference type="InterPro" id="IPR000835">
    <property type="entry name" value="HTH_MarR-typ"/>
</dbReference>
<gene>
    <name evidence="5" type="ORF">FJM51_02325</name>
</gene>
<proteinExistence type="predicted"/>
<dbReference type="AlphaFoldDB" id="A0A501WZL2"/>
<evidence type="ECO:0000256" key="1">
    <source>
        <dbReference type="ARBA" id="ARBA00023015"/>
    </source>
</evidence>
<evidence type="ECO:0000313" key="6">
    <source>
        <dbReference type="Proteomes" id="UP000319255"/>
    </source>
</evidence>
<dbReference type="InterPro" id="IPR036388">
    <property type="entry name" value="WH-like_DNA-bd_sf"/>
</dbReference>
<dbReference type="PROSITE" id="PS01117">
    <property type="entry name" value="HTH_MARR_1"/>
    <property type="match status" value="1"/>
</dbReference>
<reference evidence="5 6" key="1">
    <citation type="submission" date="2019-06" db="EMBL/GenBank/DDBJ databases">
        <title>A novel bacterium of genus Amaricoccus, isolated from marine sediment.</title>
        <authorList>
            <person name="Huang H."/>
            <person name="Mo K."/>
            <person name="Hu Y."/>
        </authorList>
    </citation>
    <scope>NUCLEOTIDE SEQUENCE [LARGE SCALE GENOMIC DNA]</scope>
    <source>
        <strain evidence="5 6">HB172011</strain>
    </source>
</reference>
<organism evidence="5 6">
    <name type="scientific">Amaricoccus solimangrovi</name>
    <dbReference type="NCBI Taxonomy" id="2589815"/>
    <lineage>
        <taxon>Bacteria</taxon>
        <taxon>Pseudomonadati</taxon>
        <taxon>Pseudomonadota</taxon>
        <taxon>Alphaproteobacteria</taxon>
        <taxon>Rhodobacterales</taxon>
        <taxon>Paracoccaceae</taxon>
        <taxon>Amaricoccus</taxon>
    </lineage>
</organism>
<dbReference type="EMBL" id="VFRP01000001">
    <property type="protein sequence ID" value="TPE53904.1"/>
    <property type="molecule type" value="Genomic_DNA"/>
</dbReference>
<dbReference type="PANTHER" id="PTHR33164:SF64">
    <property type="entry name" value="TRANSCRIPTIONAL REGULATOR SLYA"/>
    <property type="match status" value="1"/>
</dbReference>
<protein>
    <submittedName>
        <fullName evidence="5">Winged helix-turn-helix transcriptional regulator</fullName>
    </submittedName>
</protein>
<evidence type="ECO:0000256" key="2">
    <source>
        <dbReference type="ARBA" id="ARBA00023125"/>
    </source>
</evidence>
<keyword evidence="6" id="KW-1185">Reference proteome</keyword>
<dbReference type="InterPro" id="IPR036390">
    <property type="entry name" value="WH_DNA-bd_sf"/>
</dbReference>
<dbReference type="SUPFAM" id="SSF46785">
    <property type="entry name" value="Winged helix' DNA-binding domain"/>
    <property type="match status" value="1"/>
</dbReference>
<dbReference type="SMART" id="SM00347">
    <property type="entry name" value="HTH_MARR"/>
    <property type="match status" value="1"/>
</dbReference>
<dbReference type="PANTHER" id="PTHR33164">
    <property type="entry name" value="TRANSCRIPTIONAL REGULATOR, MARR FAMILY"/>
    <property type="match status" value="1"/>
</dbReference>
<evidence type="ECO:0000256" key="3">
    <source>
        <dbReference type="ARBA" id="ARBA00023163"/>
    </source>
</evidence>
<dbReference type="InterPro" id="IPR039422">
    <property type="entry name" value="MarR/SlyA-like"/>
</dbReference>
<dbReference type="RefSeq" id="WP_140452483.1">
    <property type="nucleotide sequence ID" value="NZ_VFRP01000001.1"/>
</dbReference>
<dbReference type="GO" id="GO:0003677">
    <property type="term" value="F:DNA binding"/>
    <property type="evidence" value="ECO:0007669"/>
    <property type="project" value="UniProtKB-KW"/>
</dbReference>
<keyword evidence="3" id="KW-0804">Transcription</keyword>
<dbReference type="Pfam" id="PF12802">
    <property type="entry name" value="MarR_2"/>
    <property type="match status" value="1"/>
</dbReference>
<keyword evidence="1" id="KW-0805">Transcription regulation</keyword>
<dbReference type="PROSITE" id="PS50995">
    <property type="entry name" value="HTH_MARR_2"/>
    <property type="match status" value="1"/>
</dbReference>
<name>A0A501WZL2_9RHOB</name>
<feature type="domain" description="HTH marR-type" evidence="4">
    <location>
        <begin position="10"/>
        <end position="141"/>
    </location>
</feature>
<dbReference type="OrthoDB" id="582199at2"/>
<comment type="caution">
    <text evidence="5">The sequence shown here is derived from an EMBL/GenBank/DDBJ whole genome shotgun (WGS) entry which is preliminary data.</text>
</comment>
<dbReference type="PRINTS" id="PR00598">
    <property type="entry name" value="HTHMARR"/>
</dbReference>
<dbReference type="GO" id="GO:0006950">
    <property type="term" value="P:response to stress"/>
    <property type="evidence" value="ECO:0007669"/>
    <property type="project" value="TreeGrafter"/>
</dbReference>
<dbReference type="GO" id="GO:0003700">
    <property type="term" value="F:DNA-binding transcription factor activity"/>
    <property type="evidence" value="ECO:0007669"/>
    <property type="project" value="InterPro"/>
</dbReference>